<dbReference type="GO" id="GO:0009252">
    <property type="term" value="P:peptidoglycan biosynthetic process"/>
    <property type="evidence" value="ECO:0007669"/>
    <property type="project" value="UniProtKB-UniRule"/>
</dbReference>
<accession>A0A383TV97</accession>
<dbReference type="GO" id="GO:0005886">
    <property type="term" value="C:plasma membrane"/>
    <property type="evidence" value="ECO:0007669"/>
    <property type="project" value="UniProtKB-SubCell"/>
</dbReference>
<dbReference type="HAMAP" id="MF_00766">
    <property type="entry name" value="PGT_MtgA"/>
    <property type="match status" value="1"/>
</dbReference>
<dbReference type="GO" id="GO:0008955">
    <property type="term" value="F:peptidoglycan glycosyltransferase activity"/>
    <property type="evidence" value="ECO:0007669"/>
    <property type="project" value="UniProtKB-UniRule"/>
</dbReference>
<dbReference type="PANTHER" id="PTHR30400">
    <property type="entry name" value="MONOFUNCTIONAL BIOSYNTHETIC PEPTIDOGLYCAN TRANSGLYCOSYLASE"/>
    <property type="match status" value="1"/>
</dbReference>
<dbReference type="Pfam" id="PF00912">
    <property type="entry name" value="Transgly"/>
    <property type="match status" value="1"/>
</dbReference>
<dbReference type="Gene3D" id="1.10.3810.10">
    <property type="entry name" value="Biosynthetic peptidoglycan transglycosylase-like"/>
    <property type="match status" value="1"/>
</dbReference>
<keyword evidence="1 11" id="KW-1003">Cell membrane</keyword>
<keyword evidence="4 11" id="KW-0808">Transferase</keyword>
<dbReference type="OrthoDB" id="9766909at2"/>
<keyword evidence="5 11" id="KW-0812">Transmembrane</keyword>
<comment type="pathway">
    <text evidence="11">Cell wall biogenesis; peptidoglycan biosynthesis.</text>
</comment>
<gene>
    <name evidence="13" type="primary">pbpD</name>
    <name evidence="11" type="synonym">mtgA</name>
    <name evidence="13" type="ORF">SAMEA104719789_00255</name>
</gene>
<sequence>MLRKFIKGILIILILPWVYGILLNFIYPPVTITQISNLLAGYSLRRNDLSSEEIPNYARWALVAAEDQNFAQHKGFDFDSMKKAFENNQKGKKLRGGSTISQQTAKNIFAWQGRTYLRKAVEAYATFILETVTSKKRILDLYLNSVEMGKGVYGIEAAAQYYFKKEANQLTDLEISKIIAALPSPKRYNVNPASSYINKRASWIQRNVRNLKGNTELKKILE</sequence>
<evidence type="ECO:0000256" key="7">
    <source>
        <dbReference type="ARBA" id="ARBA00022984"/>
    </source>
</evidence>
<dbReference type="EMBL" id="UNSC01000001">
    <property type="protein sequence ID" value="SZD71160.1"/>
    <property type="molecule type" value="Genomic_DNA"/>
</dbReference>
<name>A0A383TV97_9FLAO</name>
<dbReference type="AlphaFoldDB" id="A0A383TV97"/>
<comment type="similarity">
    <text evidence="11">Belongs to the glycosyltransferase 51 family.</text>
</comment>
<proteinExistence type="inferred from homology"/>
<evidence type="ECO:0000256" key="11">
    <source>
        <dbReference type="HAMAP-Rule" id="MF_00766"/>
    </source>
</evidence>
<dbReference type="GO" id="GO:0009274">
    <property type="term" value="C:peptidoglycan-based cell wall"/>
    <property type="evidence" value="ECO:0007669"/>
    <property type="project" value="InterPro"/>
</dbReference>
<keyword evidence="14" id="KW-1185">Reference proteome</keyword>
<evidence type="ECO:0000259" key="12">
    <source>
        <dbReference type="Pfam" id="PF00912"/>
    </source>
</evidence>
<dbReference type="InterPro" id="IPR001264">
    <property type="entry name" value="Glyco_trans_51"/>
</dbReference>
<evidence type="ECO:0000256" key="4">
    <source>
        <dbReference type="ARBA" id="ARBA00022679"/>
    </source>
</evidence>
<evidence type="ECO:0000256" key="1">
    <source>
        <dbReference type="ARBA" id="ARBA00022475"/>
    </source>
</evidence>
<feature type="domain" description="Glycosyl transferase family 51" evidence="12">
    <location>
        <begin position="42"/>
        <end position="207"/>
    </location>
</feature>
<keyword evidence="3 11" id="KW-0328">Glycosyltransferase</keyword>
<keyword evidence="9 11" id="KW-0472">Membrane</keyword>
<dbReference type="GO" id="GO:0071555">
    <property type="term" value="P:cell wall organization"/>
    <property type="evidence" value="ECO:0007669"/>
    <property type="project" value="UniProtKB-KW"/>
</dbReference>
<evidence type="ECO:0000256" key="3">
    <source>
        <dbReference type="ARBA" id="ARBA00022676"/>
    </source>
</evidence>
<dbReference type="SUPFAM" id="SSF53955">
    <property type="entry name" value="Lysozyme-like"/>
    <property type="match status" value="1"/>
</dbReference>
<evidence type="ECO:0000256" key="5">
    <source>
        <dbReference type="ARBA" id="ARBA00022692"/>
    </source>
</evidence>
<organism evidence="13 14">
    <name type="scientific">Candidatus Ornithobacterium hominis</name>
    <dbReference type="NCBI Taxonomy" id="2497989"/>
    <lineage>
        <taxon>Bacteria</taxon>
        <taxon>Pseudomonadati</taxon>
        <taxon>Bacteroidota</taxon>
        <taxon>Flavobacteriia</taxon>
        <taxon>Flavobacteriales</taxon>
        <taxon>Weeksellaceae</taxon>
        <taxon>Ornithobacterium</taxon>
    </lineage>
</organism>
<dbReference type="NCBIfam" id="TIGR02070">
    <property type="entry name" value="mono_pep_trsgly"/>
    <property type="match status" value="1"/>
</dbReference>
<comment type="function">
    <text evidence="11">Peptidoglycan polymerase that catalyzes glycan chain elongation from lipid-linked precursors.</text>
</comment>
<protein>
    <recommendedName>
        <fullName evidence="11">Biosynthetic peptidoglycan transglycosylase</fullName>
        <ecNumber evidence="11">2.4.99.28</ecNumber>
    </recommendedName>
    <alternativeName>
        <fullName evidence="11">Glycan polymerase</fullName>
    </alternativeName>
    <alternativeName>
        <fullName evidence="11">Peptidoglycan glycosyltransferase MtgA</fullName>
        <shortName evidence="11">PGT</shortName>
    </alternativeName>
</protein>
<evidence type="ECO:0000256" key="10">
    <source>
        <dbReference type="ARBA" id="ARBA00023316"/>
    </source>
</evidence>
<keyword evidence="2" id="KW-0997">Cell inner membrane</keyword>
<comment type="catalytic activity">
    <reaction evidence="11">
        <text>[GlcNAc-(1-&gt;4)-Mur2Ac(oyl-L-Ala-gamma-D-Glu-L-Lys-D-Ala-D-Ala)](n)-di-trans,octa-cis-undecaprenyl diphosphate + beta-D-GlcNAc-(1-&gt;4)-Mur2Ac(oyl-L-Ala-gamma-D-Glu-L-Lys-D-Ala-D-Ala)-di-trans,octa-cis-undecaprenyl diphosphate = [GlcNAc-(1-&gt;4)-Mur2Ac(oyl-L-Ala-gamma-D-Glu-L-Lys-D-Ala-D-Ala)](n+1)-di-trans,octa-cis-undecaprenyl diphosphate + di-trans,octa-cis-undecaprenyl diphosphate + H(+)</text>
        <dbReference type="Rhea" id="RHEA:23708"/>
        <dbReference type="Rhea" id="RHEA-COMP:9602"/>
        <dbReference type="Rhea" id="RHEA-COMP:9603"/>
        <dbReference type="ChEBI" id="CHEBI:15378"/>
        <dbReference type="ChEBI" id="CHEBI:58405"/>
        <dbReference type="ChEBI" id="CHEBI:60033"/>
        <dbReference type="ChEBI" id="CHEBI:78435"/>
        <dbReference type="EC" id="2.4.99.28"/>
    </reaction>
</comment>
<dbReference type="EC" id="2.4.99.28" evidence="11"/>
<evidence type="ECO:0000256" key="6">
    <source>
        <dbReference type="ARBA" id="ARBA00022960"/>
    </source>
</evidence>
<evidence type="ECO:0000256" key="9">
    <source>
        <dbReference type="ARBA" id="ARBA00023136"/>
    </source>
</evidence>
<dbReference type="UniPathway" id="UPA00219"/>
<reference evidence="13 14" key="1">
    <citation type="submission" date="2018-09" db="EMBL/GenBank/DDBJ databases">
        <authorList>
            <consortium name="Pathogen Informatics"/>
        </authorList>
    </citation>
    <scope>NUCLEOTIDE SEQUENCE [LARGE SCALE GENOMIC DNA]</scope>
    <source>
        <strain evidence="13 14">OH-22767</strain>
    </source>
</reference>
<evidence type="ECO:0000256" key="8">
    <source>
        <dbReference type="ARBA" id="ARBA00022989"/>
    </source>
</evidence>
<dbReference type="GO" id="GO:0008360">
    <property type="term" value="P:regulation of cell shape"/>
    <property type="evidence" value="ECO:0007669"/>
    <property type="project" value="UniProtKB-KW"/>
</dbReference>
<keyword evidence="7 11" id="KW-0573">Peptidoglycan synthesis</keyword>
<feature type="transmembrane region" description="Helical" evidence="11">
    <location>
        <begin position="9"/>
        <end position="27"/>
    </location>
</feature>
<evidence type="ECO:0000313" key="13">
    <source>
        <dbReference type="EMBL" id="SZD71160.1"/>
    </source>
</evidence>
<dbReference type="InterPro" id="IPR011812">
    <property type="entry name" value="Pep_trsgly"/>
</dbReference>
<comment type="subcellular location">
    <subcellularLocation>
        <location evidence="11">Cell membrane</location>
        <topology evidence="11">Single-pass membrane protein</topology>
    </subcellularLocation>
</comment>
<keyword evidence="8 11" id="KW-1133">Transmembrane helix</keyword>
<keyword evidence="10 11" id="KW-0961">Cell wall biogenesis/degradation</keyword>
<dbReference type="RefSeq" id="WP_119057206.1">
    <property type="nucleotide sequence ID" value="NZ_OX579588.1"/>
</dbReference>
<dbReference type="InterPro" id="IPR023346">
    <property type="entry name" value="Lysozyme-like_dom_sf"/>
</dbReference>
<evidence type="ECO:0000313" key="14">
    <source>
        <dbReference type="Proteomes" id="UP000262142"/>
    </source>
</evidence>
<dbReference type="PANTHER" id="PTHR30400:SF0">
    <property type="entry name" value="BIOSYNTHETIC PEPTIDOGLYCAN TRANSGLYCOSYLASE"/>
    <property type="match status" value="1"/>
</dbReference>
<dbReference type="InterPro" id="IPR036950">
    <property type="entry name" value="PBP_transglycosylase"/>
</dbReference>
<keyword evidence="6 11" id="KW-0133">Cell shape</keyword>
<dbReference type="Proteomes" id="UP000262142">
    <property type="component" value="Unassembled WGS sequence"/>
</dbReference>
<dbReference type="GO" id="GO:0016763">
    <property type="term" value="F:pentosyltransferase activity"/>
    <property type="evidence" value="ECO:0007669"/>
    <property type="project" value="InterPro"/>
</dbReference>
<evidence type="ECO:0000256" key="2">
    <source>
        <dbReference type="ARBA" id="ARBA00022519"/>
    </source>
</evidence>